<keyword evidence="4" id="KW-1185">Reference proteome</keyword>
<dbReference type="EMBL" id="FO082277">
    <property type="protein sequence ID" value="CCO14874.1"/>
    <property type="molecule type" value="Genomic_DNA"/>
</dbReference>
<dbReference type="PANTHER" id="PTHR23329">
    <property type="entry name" value="TUFTELIN-INTERACTING PROTEIN 11-RELATED"/>
    <property type="match status" value="1"/>
</dbReference>
<evidence type="ECO:0000313" key="4">
    <source>
        <dbReference type="Proteomes" id="UP000198341"/>
    </source>
</evidence>
<feature type="compositionally biased region" description="Basic and acidic residues" evidence="1">
    <location>
        <begin position="32"/>
        <end position="42"/>
    </location>
</feature>
<feature type="compositionally biased region" description="Acidic residues" evidence="1">
    <location>
        <begin position="106"/>
        <end position="117"/>
    </location>
</feature>
<dbReference type="KEGG" id="bpg:Bathy02g04350"/>
<name>K8EAV0_9CHLO</name>
<organism evidence="3 4">
    <name type="scientific">Bathycoccus prasinos</name>
    <dbReference type="NCBI Taxonomy" id="41875"/>
    <lineage>
        <taxon>Eukaryota</taxon>
        <taxon>Viridiplantae</taxon>
        <taxon>Chlorophyta</taxon>
        <taxon>Mamiellophyceae</taxon>
        <taxon>Mamiellales</taxon>
        <taxon>Bathycoccaceae</taxon>
        <taxon>Bathycoccus</taxon>
    </lineage>
</organism>
<reference evidence="3 4" key="1">
    <citation type="submission" date="2011-10" db="EMBL/GenBank/DDBJ databases">
        <authorList>
            <person name="Genoscope - CEA"/>
        </authorList>
    </citation>
    <scope>NUCLEOTIDE SEQUENCE [LARGE SCALE GENOMIC DNA]</scope>
    <source>
        <strain evidence="3 4">RCC 1105</strain>
    </source>
</reference>
<dbReference type="OrthoDB" id="21470at2759"/>
<dbReference type="PROSITE" id="PS50174">
    <property type="entry name" value="G_PATCH"/>
    <property type="match status" value="1"/>
</dbReference>
<feature type="region of interest" description="Disordered" evidence="1">
    <location>
        <begin position="150"/>
        <end position="172"/>
    </location>
</feature>
<protein>
    <submittedName>
        <fullName evidence="3">STIP</fullName>
    </submittedName>
</protein>
<dbReference type="GO" id="GO:0000390">
    <property type="term" value="P:spliceosomal complex disassembly"/>
    <property type="evidence" value="ECO:0007669"/>
    <property type="project" value="InterPro"/>
</dbReference>
<feature type="region of interest" description="Disordered" evidence="1">
    <location>
        <begin position="265"/>
        <end position="344"/>
    </location>
</feature>
<dbReference type="GO" id="GO:0071008">
    <property type="term" value="C:U2-type post-mRNA release spliceosomal complex"/>
    <property type="evidence" value="ECO:0007669"/>
    <property type="project" value="TreeGrafter"/>
</dbReference>
<dbReference type="Pfam" id="PF01585">
    <property type="entry name" value="G-patch"/>
    <property type="match status" value="1"/>
</dbReference>
<feature type="compositionally biased region" description="Acidic residues" evidence="1">
    <location>
        <begin position="82"/>
        <end position="96"/>
    </location>
</feature>
<dbReference type="GeneID" id="19017548"/>
<dbReference type="eggNOG" id="KOG2184">
    <property type="taxonomic scope" value="Eukaryota"/>
</dbReference>
<feature type="region of interest" description="Disordered" evidence="1">
    <location>
        <begin position="401"/>
        <end position="427"/>
    </location>
</feature>
<feature type="domain" description="G-patch" evidence="2">
    <location>
        <begin position="384"/>
        <end position="427"/>
    </location>
</feature>
<feature type="region of interest" description="Disordered" evidence="1">
    <location>
        <begin position="15"/>
        <end position="55"/>
    </location>
</feature>
<evidence type="ECO:0000256" key="1">
    <source>
        <dbReference type="SAM" id="MobiDB-lite"/>
    </source>
</evidence>
<dbReference type="STRING" id="41875.K8EAV0"/>
<accession>K8EAV0</accession>
<feature type="region of interest" description="Disordered" evidence="1">
    <location>
        <begin position="74"/>
        <end position="120"/>
    </location>
</feature>
<feature type="compositionally biased region" description="Low complexity" evidence="1">
    <location>
        <begin position="15"/>
        <end position="25"/>
    </location>
</feature>
<evidence type="ECO:0000313" key="3">
    <source>
        <dbReference type="EMBL" id="CCO14874.1"/>
    </source>
</evidence>
<dbReference type="Proteomes" id="UP000198341">
    <property type="component" value="Chromosome 2"/>
</dbReference>
<dbReference type="SMART" id="SM00443">
    <property type="entry name" value="G_patch"/>
    <property type="match status" value="1"/>
</dbReference>
<evidence type="ECO:0000259" key="2">
    <source>
        <dbReference type="PROSITE" id="PS50174"/>
    </source>
</evidence>
<dbReference type="InterPro" id="IPR045211">
    <property type="entry name" value="TFP11/STIP/Ntr1"/>
</dbReference>
<proteinExistence type="predicted"/>
<dbReference type="InterPro" id="IPR000467">
    <property type="entry name" value="G_patch_dom"/>
</dbReference>
<dbReference type="PANTHER" id="PTHR23329:SF1">
    <property type="entry name" value="TUFTELIN-INTERACTING PROTEIN 11"/>
    <property type="match status" value="1"/>
</dbReference>
<feature type="compositionally biased region" description="Polar residues" evidence="1">
    <location>
        <begin position="293"/>
        <end position="303"/>
    </location>
</feature>
<sequence length="427" mass="46763">MKYDVTVPVGIGEFTTTTNVTSSSNAQKKKGRFDAVLERESSSEEEAGEGKNSLLIGNVRVDVRDINEGKKKKNEVYWKYDDSDDDGMDDDEEDIESYSSTSSSSDDGEDNMEEEQLSDSAEYERQLKAIAGMALDGGYGGGYLVPSPGSSFGESSSSGEEDDWTSKKGRQKALAKKRRAKRAAQEQLMEEEELETYVESVLETLMYLGEGSYIGLPAGMTKMKLECVRDIVHQRSGGSSGGFVFETLGGGKRIHAVIRFQGNSSGANRSVSTHYGKEIKDKNRNRRNRQQRGSNGTRKNATPVSFIKAGEAADLTKVESEDDDDNDDDIDDNDGERKMYANRGLRRAAEAEAKAKALRRARKKASKGVPIDAGRNYAEFEQHSNAIGSKLMEKMGFTHGTGLGAKRDGKAEPVEAVMRKKRAGLGT</sequence>
<feature type="compositionally biased region" description="Acidic residues" evidence="1">
    <location>
        <begin position="320"/>
        <end position="334"/>
    </location>
</feature>
<dbReference type="GO" id="GO:0003676">
    <property type="term" value="F:nucleic acid binding"/>
    <property type="evidence" value="ECO:0007669"/>
    <property type="project" value="InterPro"/>
</dbReference>
<dbReference type="RefSeq" id="XP_007514634.1">
    <property type="nucleotide sequence ID" value="XM_007514572.1"/>
</dbReference>
<dbReference type="AlphaFoldDB" id="K8EAV0"/>
<gene>
    <name evidence="3" type="ORF">Bathy02g04350</name>
</gene>